<protein>
    <submittedName>
        <fullName evidence="1">Uncharacterized protein</fullName>
    </submittedName>
</protein>
<comment type="caution">
    <text evidence="1">The sequence shown here is derived from an EMBL/GenBank/DDBJ whole genome shotgun (WGS) entry which is preliminary data.</text>
</comment>
<gene>
    <name evidence="1" type="ORF">LCGC14_2228820</name>
</gene>
<organism evidence="1">
    <name type="scientific">marine sediment metagenome</name>
    <dbReference type="NCBI Taxonomy" id="412755"/>
    <lineage>
        <taxon>unclassified sequences</taxon>
        <taxon>metagenomes</taxon>
        <taxon>ecological metagenomes</taxon>
    </lineage>
</organism>
<evidence type="ECO:0000313" key="1">
    <source>
        <dbReference type="EMBL" id="KKL58093.1"/>
    </source>
</evidence>
<feature type="non-terminal residue" evidence="1">
    <location>
        <position position="21"/>
    </location>
</feature>
<dbReference type="AlphaFoldDB" id="A0A0F9D8S1"/>
<accession>A0A0F9D8S1</accession>
<proteinExistence type="predicted"/>
<reference evidence="1" key="1">
    <citation type="journal article" date="2015" name="Nature">
        <title>Complex archaea that bridge the gap between prokaryotes and eukaryotes.</title>
        <authorList>
            <person name="Spang A."/>
            <person name="Saw J.H."/>
            <person name="Jorgensen S.L."/>
            <person name="Zaremba-Niedzwiedzka K."/>
            <person name="Martijn J."/>
            <person name="Lind A.E."/>
            <person name="van Eijk R."/>
            <person name="Schleper C."/>
            <person name="Guy L."/>
            <person name="Ettema T.J."/>
        </authorList>
    </citation>
    <scope>NUCLEOTIDE SEQUENCE</scope>
</reference>
<sequence length="21" mass="2528">MNLRIQEIKTLKTANRELRAE</sequence>
<dbReference type="EMBL" id="LAZR01029943">
    <property type="protein sequence ID" value="KKL58093.1"/>
    <property type="molecule type" value="Genomic_DNA"/>
</dbReference>
<name>A0A0F9D8S1_9ZZZZ</name>